<dbReference type="Proteomes" id="UP001224775">
    <property type="component" value="Unassembled WGS sequence"/>
</dbReference>
<feature type="compositionally biased region" description="Basic and acidic residues" evidence="1">
    <location>
        <begin position="658"/>
        <end position="667"/>
    </location>
</feature>
<accession>A0AAD9DA77</accession>
<organism evidence="2 3">
    <name type="scientific">Skeletonema marinoi</name>
    <dbReference type="NCBI Taxonomy" id="267567"/>
    <lineage>
        <taxon>Eukaryota</taxon>
        <taxon>Sar</taxon>
        <taxon>Stramenopiles</taxon>
        <taxon>Ochrophyta</taxon>
        <taxon>Bacillariophyta</taxon>
        <taxon>Coscinodiscophyceae</taxon>
        <taxon>Thalassiosirophycidae</taxon>
        <taxon>Thalassiosirales</taxon>
        <taxon>Skeletonemataceae</taxon>
        <taxon>Skeletonema</taxon>
        <taxon>Skeletonema marinoi-dohrnii complex</taxon>
    </lineage>
</organism>
<name>A0AAD9DA77_9STRA</name>
<sequence length="1008" mass="113058">MRKDGLIACDLFTFVDDERPSGATEELCWQAGHRLGYIQTYLGLQDSARKLRPCSQTCGGWAGAVVHIIPKLGVCVLTSDEKWKRMKDILSKWLERLKRGDSELDHKELLSDRGFLVYLTRNYPAMVPYPYLKGFHLTIEMWRGDRDEDGWPLKSPLSRSDEVVDDGEICDPDDTLMDYKMEEARCGEPDSLYDASDDAANDESPMVDFPRAPSSGFTQPVPRFIEDIKALMCLSESDSPPLRVIRCKTVFAAVYGFGDASGKGFCGTLGYHGSINYRIGVWGRDADSESSNYKELRNLVDTAEEEAISGRLFNAEFYLFTDNSTAESSFHRGSSKSKLLHGLVVKLRKLEMDYNLVIYLIHVAGTRMIAQGTDGGSRGSLLEGVMTGKSMLEFVELSKTAVERYNPLLDWIRNWSELPCLSPLTPEEWFVEGHGINGGEKNTDGIWIPTHERPNQTHLWIPPPAVADAALEQLLTARHKRTDTYHIIDIPRLMAPRWRRLFAKVCDFTCLIPAGSECWPSHMFEPLMLGRGNSSVPHMFWNWKGRCEKCSEVVNPMEGIFCANFSNSIRGYAPCQKTWHAACYTCLGKNVEMEFPRMEMEDEAGNLWYKQHERNDRINTGISGANLERKSGCHDGHVGAHHQEPCGKNSADSGYQQEVRKDTKLEPRGPLPAKDLVGMGVAVDMILYSIEAVGRIGPFVTFGTLRQIRSTATKNYDSSPRGIQEVTCFSVGKGKSEFFGYFLKGLEYRMGAESKANLPLSIRVIVELLRRVEQDIAAAVDVGERNELYKFGAFIVVCTAGSLRGNEGFMADLAGISYYLPQGKDGVLPKKKLKDDFDEDVAEKLPHVVIALLGRVKGETGEDTHQIGLANVTRSGIKVRWWIEELVRVCLAEGRRSGPAFAYPSGKLASSAEYNAMFLKYLEEIQSSTDLIEDKIEVNESFGISRTLRKTAEARATRAGLPPGIQDKMNRWKTVEAAEGRKPRFQMRDLYAGVLAQMPTTWRYSYAL</sequence>
<protein>
    <submittedName>
        <fullName evidence="2">Uncharacterized protein</fullName>
    </submittedName>
</protein>
<gene>
    <name evidence="2" type="ORF">QTG54_009616</name>
</gene>
<dbReference type="EMBL" id="JATAAI010000017">
    <property type="protein sequence ID" value="KAK1739857.1"/>
    <property type="molecule type" value="Genomic_DNA"/>
</dbReference>
<comment type="caution">
    <text evidence="2">The sequence shown here is derived from an EMBL/GenBank/DDBJ whole genome shotgun (WGS) entry which is preliminary data.</text>
</comment>
<dbReference type="AlphaFoldDB" id="A0AAD9DA77"/>
<evidence type="ECO:0000313" key="2">
    <source>
        <dbReference type="EMBL" id="KAK1739857.1"/>
    </source>
</evidence>
<feature type="region of interest" description="Disordered" evidence="1">
    <location>
        <begin position="638"/>
        <end position="668"/>
    </location>
</feature>
<evidence type="ECO:0000313" key="3">
    <source>
        <dbReference type="Proteomes" id="UP001224775"/>
    </source>
</evidence>
<proteinExistence type="predicted"/>
<reference evidence="2" key="1">
    <citation type="submission" date="2023-06" db="EMBL/GenBank/DDBJ databases">
        <title>Survivors Of The Sea: Transcriptome response of Skeletonema marinoi to long-term dormancy.</title>
        <authorList>
            <person name="Pinder M.I.M."/>
            <person name="Kourtchenko O."/>
            <person name="Robertson E.K."/>
            <person name="Larsson T."/>
            <person name="Maumus F."/>
            <person name="Osuna-Cruz C.M."/>
            <person name="Vancaester E."/>
            <person name="Stenow R."/>
            <person name="Vandepoele K."/>
            <person name="Ploug H."/>
            <person name="Bruchert V."/>
            <person name="Godhe A."/>
            <person name="Topel M."/>
        </authorList>
    </citation>
    <scope>NUCLEOTIDE SEQUENCE</scope>
    <source>
        <strain evidence="2">R05AC</strain>
    </source>
</reference>
<evidence type="ECO:0000256" key="1">
    <source>
        <dbReference type="SAM" id="MobiDB-lite"/>
    </source>
</evidence>
<keyword evidence="3" id="KW-1185">Reference proteome</keyword>